<dbReference type="RefSeq" id="XP_040658971.1">
    <property type="nucleotide sequence ID" value="XM_040798088.1"/>
</dbReference>
<dbReference type="InParanoid" id="A0A151GR86"/>
<feature type="region of interest" description="Disordered" evidence="1">
    <location>
        <begin position="661"/>
        <end position="685"/>
    </location>
</feature>
<dbReference type="AlphaFoldDB" id="A0A151GR86"/>
<name>A0A151GR86_DRECN</name>
<dbReference type="GeneID" id="63713395"/>
<sequence length="685" mass="74054">MPSPLDATPLPAPEGSIPTAVAGQDSSLLKARANSAPASCSEHMAPVIFDVAIKGDKGTSSSQMGSASSHFGSISSRPSFVDYQATAVNSPMSSEAYPITSFGAFPNTIMHLPTAVGHRSNRAYDVDLKQAPAVFDSTSYESAYGKVPLGLGENTISPSSALAADYSQSSCDPSSVRGVGNGFGYNNIFHHAAGNSISNATSFQNMGLLELEASEAMGPIINGVTGAQPIRTHDVTTLGGTPINSSPYMAVGSVDSFSIDLRNAENSMAPLDVDFMTFGGWTDNFWQAQKGANIRPTSATRSKRPHGICSDTQTTPEVSGPASEVETNVNSEDAFPVEDDLSFLAVVVQQSRGEIDNLMRRSQPHDGEATSWSVEDEDSRLAFNATGSLDGGMGDTLERLPLKGPMPADLSKSVAGHTLSELGLELDPTVGAAELGRRRELVLYQLRFDEQNPVTVPVVEVEDPGSKPKTANIVDLSERKDVEDIRRYLMARNTAICALDKKVDLRRNNKAAYRSRKKRYEGLVKYRRMFHETVAALRYYKLVAASEGLDPASWDKLPEYVRQDLVGKVLEEAAAIQKARDKAARKIVSARKVAENERSRAMQPQRERAELQLIRRARDALARGISVKEWTKSEMRFESRARAEERSAGLAADVATPFLADGSPHYDTIKGDDDDRMLEVAGPDS</sequence>
<organism evidence="2 3">
    <name type="scientific">Drechmeria coniospora</name>
    <name type="common">Nematophagous fungus</name>
    <name type="synonym">Meria coniospora</name>
    <dbReference type="NCBI Taxonomy" id="98403"/>
    <lineage>
        <taxon>Eukaryota</taxon>
        <taxon>Fungi</taxon>
        <taxon>Dikarya</taxon>
        <taxon>Ascomycota</taxon>
        <taxon>Pezizomycotina</taxon>
        <taxon>Sordariomycetes</taxon>
        <taxon>Hypocreomycetidae</taxon>
        <taxon>Hypocreales</taxon>
        <taxon>Ophiocordycipitaceae</taxon>
        <taxon>Drechmeria</taxon>
    </lineage>
</organism>
<evidence type="ECO:0000313" key="2">
    <source>
        <dbReference type="EMBL" id="KYK59619.1"/>
    </source>
</evidence>
<feature type="region of interest" description="Disordered" evidence="1">
    <location>
        <begin position="295"/>
        <end position="322"/>
    </location>
</feature>
<proteinExistence type="predicted"/>
<evidence type="ECO:0000313" key="3">
    <source>
        <dbReference type="Proteomes" id="UP000076580"/>
    </source>
</evidence>
<dbReference type="STRING" id="98403.A0A151GR86"/>
<comment type="caution">
    <text evidence="2">The sequence shown here is derived from an EMBL/GenBank/DDBJ whole genome shotgun (WGS) entry which is preliminary data.</text>
</comment>
<dbReference type="Proteomes" id="UP000076580">
    <property type="component" value="Chromosome 01"/>
</dbReference>
<gene>
    <name evidence="2" type="ORF">DCS_00752</name>
</gene>
<accession>A0A151GR86</accession>
<keyword evidence="3" id="KW-1185">Reference proteome</keyword>
<dbReference type="EMBL" id="LAYC01000001">
    <property type="protein sequence ID" value="KYK59619.1"/>
    <property type="molecule type" value="Genomic_DNA"/>
</dbReference>
<evidence type="ECO:0000256" key="1">
    <source>
        <dbReference type="SAM" id="MobiDB-lite"/>
    </source>
</evidence>
<reference evidence="2 3" key="1">
    <citation type="journal article" date="2016" name="Sci. Rep.">
        <title>Insights into Adaptations to a Near-Obligate Nematode Endoparasitic Lifestyle from the Finished Genome of Drechmeria coniospora.</title>
        <authorList>
            <person name="Zhang L."/>
            <person name="Zhou Z."/>
            <person name="Guo Q."/>
            <person name="Fokkens L."/>
            <person name="Miskei M."/>
            <person name="Pocsi I."/>
            <person name="Zhang W."/>
            <person name="Chen M."/>
            <person name="Wang L."/>
            <person name="Sun Y."/>
            <person name="Donzelli B.G."/>
            <person name="Gibson D.M."/>
            <person name="Nelson D.R."/>
            <person name="Luo J.G."/>
            <person name="Rep M."/>
            <person name="Liu H."/>
            <person name="Yang S."/>
            <person name="Wang J."/>
            <person name="Krasnoff S.B."/>
            <person name="Xu Y."/>
            <person name="Molnar I."/>
            <person name="Lin M."/>
        </authorList>
    </citation>
    <scope>NUCLEOTIDE SEQUENCE [LARGE SCALE GENOMIC DNA]</scope>
    <source>
        <strain evidence="2 3">ARSEF 6962</strain>
    </source>
</reference>
<protein>
    <submittedName>
        <fullName evidence="2">Uncharacterized protein</fullName>
    </submittedName>
</protein>